<comment type="subcellular location">
    <subcellularLocation>
        <location evidence="1">Membrane</location>
        <topology evidence="1">Multi-pass membrane protein</topology>
    </subcellularLocation>
</comment>
<keyword evidence="5 10" id="KW-1133">Transmembrane helix</keyword>
<evidence type="ECO:0000256" key="2">
    <source>
        <dbReference type="ARBA" id="ARBA00006214"/>
    </source>
</evidence>
<sequence length="531" mass="60253">MYLTMDNCISAARHLLPELNIEYTRQFLEDSILSHPEHPSLLCISDTLEEYKINNLAVKIDSDKLEEAPLPCIVQLSDSGGMFHVLKHFSSGVAVFLDEKGKSITLSTQDFSKRWTGICLLAETTEESKEPGIEKKLYQKRISNIFKWTIGIFLLLWIGLSISSFSLVDNSGSIFFGGYLLLKLIGLSAGFMLLWYEVDKYNPTLQSICSGGKKINCDSVLNSKYAKLFNGQLSLGLIGFAYFFGTLFYLLFMGFSDVSLVPMAYLSFLTLPAIIISLYYQGLILKQWCKFCIIVQAVLLIEIVLAYFGNFHHGQISYNALPLLVVLIMLPIPIWKWLKPLLEGKKEKNLYKRGLKKIKNNPDVLLGLLAKTRKIEKSTEGLGIAFENKTARYNIVKVCNPYCGPCANAHPVLEELVKKGKINLQILFTARANKNDIRSKTVAHFLAIEAQGDRQRTQQALDDWYLADDKDYEAFSNKYPMNGELEKQEEKIKRMSAWCEAEKITHTPTIFVNGHELPKEYNVEDLKDVLE</sequence>
<evidence type="ECO:0000256" key="1">
    <source>
        <dbReference type="ARBA" id="ARBA00004141"/>
    </source>
</evidence>
<feature type="domain" description="Peptidase C39" evidence="11">
    <location>
        <begin position="1"/>
        <end position="122"/>
    </location>
</feature>
<keyword evidence="8" id="KW-1015">Disulfide bond</keyword>
<feature type="transmembrane region" description="Helical" evidence="10">
    <location>
        <begin position="233"/>
        <end position="252"/>
    </location>
</feature>
<evidence type="ECO:0000256" key="8">
    <source>
        <dbReference type="ARBA" id="ARBA00023157"/>
    </source>
</evidence>
<dbReference type="OrthoDB" id="1100563at2"/>
<keyword evidence="6" id="KW-0560">Oxidoreductase</keyword>
<dbReference type="InterPro" id="IPR012932">
    <property type="entry name" value="VKOR"/>
</dbReference>
<keyword evidence="4" id="KW-0874">Quinone</keyword>
<dbReference type="Pfam" id="PF13462">
    <property type="entry name" value="Thioredoxin_4"/>
    <property type="match status" value="1"/>
</dbReference>
<feature type="transmembrane region" description="Helical" evidence="10">
    <location>
        <begin position="291"/>
        <end position="308"/>
    </location>
</feature>
<dbReference type="InterPro" id="IPR036249">
    <property type="entry name" value="Thioredoxin-like_sf"/>
</dbReference>
<evidence type="ECO:0000256" key="9">
    <source>
        <dbReference type="ARBA" id="ARBA00023284"/>
    </source>
</evidence>
<dbReference type="InterPro" id="IPR038354">
    <property type="entry name" value="VKOR_sf"/>
</dbReference>
<protein>
    <submittedName>
        <fullName evidence="12">Thioredoxin</fullName>
    </submittedName>
</protein>
<dbReference type="GO" id="GO:0008233">
    <property type="term" value="F:peptidase activity"/>
    <property type="evidence" value="ECO:0007669"/>
    <property type="project" value="InterPro"/>
</dbReference>
<accession>A0A285MXV4</accession>
<dbReference type="InterPro" id="IPR005074">
    <property type="entry name" value="Peptidase_C39"/>
</dbReference>
<feature type="transmembrane region" description="Helical" evidence="10">
    <location>
        <begin position="258"/>
        <end position="279"/>
    </location>
</feature>
<dbReference type="GO" id="GO:0006508">
    <property type="term" value="P:proteolysis"/>
    <property type="evidence" value="ECO:0007669"/>
    <property type="project" value="InterPro"/>
</dbReference>
<dbReference type="InterPro" id="IPR012336">
    <property type="entry name" value="Thioredoxin-like_fold"/>
</dbReference>
<dbReference type="Pfam" id="PF07884">
    <property type="entry name" value="VKOR"/>
    <property type="match status" value="1"/>
</dbReference>
<dbReference type="AlphaFoldDB" id="A0A285MXV4"/>
<dbReference type="Gene3D" id="3.90.70.10">
    <property type="entry name" value="Cysteine proteinases"/>
    <property type="match status" value="1"/>
</dbReference>
<dbReference type="GO" id="GO:0005524">
    <property type="term" value="F:ATP binding"/>
    <property type="evidence" value="ECO:0007669"/>
    <property type="project" value="InterPro"/>
</dbReference>
<dbReference type="SMART" id="SM00756">
    <property type="entry name" value="VKc"/>
    <property type="match status" value="1"/>
</dbReference>
<keyword evidence="3 10" id="KW-0812">Transmembrane</keyword>
<evidence type="ECO:0000259" key="11">
    <source>
        <dbReference type="PROSITE" id="PS50990"/>
    </source>
</evidence>
<feature type="transmembrane region" description="Helical" evidence="10">
    <location>
        <begin position="145"/>
        <end position="168"/>
    </location>
</feature>
<keyword evidence="13" id="KW-1185">Reference proteome</keyword>
<dbReference type="Pfam" id="PF03412">
    <property type="entry name" value="Peptidase_C39"/>
    <property type="match status" value="1"/>
</dbReference>
<comment type="similarity">
    <text evidence="2">Belongs to the VKOR family.</text>
</comment>
<keyword evidence="7 10" id="KW-0472">Membrane</keyword>
<keyword evidence="9" id="KW-0676">Redox-active center</keyword>
<dbReference type="GO" id="GO:0048038">
    <property type="term" value="F:quinone binding"/>
    <property type="evidence" value="ECO:0007669"/>
    <property type="project" value="UniProtKB-KW"/>
</dbReference>
<gene>
    <name evidence="12" type="ORF">SAMN06265377_3909</name>
</gene>
<evidence type="ECO:0000256" key="6">
    <source>
        <dbReference type="ARBA" id="ARBA00023002"/>
    </source>
</evidence>
<evidence type="ECO:0000256" key="4">
    <source>
        <dbReference type="ARBA" id="ARBA00022719"/>
    </source>
</evidence>
<evidence type="ECO:0000256" key="10">
    <source>
        <dbReference type="SAM" id="Phobius"/>
    </source>
</evidence>
<feature type="transmembrane region" description="Helical" evidence="10">
    <location>
        <begin position="320"/>
        <end position="338"/>
    </location>
</feature>
<dbReference type="Proteomes" id="UP000219048">
    <property type="component" value="Unassembled WGS sequence"/>
</dbReference>
<dbReference type="CDD" id="cd12921">
    <property type="entry name" value="VKOR_4"/>
    <property type="match status" value="1"/>
</dbReference>
<evidence type="ECO:0000256" key="3">
    <source>
        <dbReference type="ARBA" id="ARBA00022692"/>
    </source>
</evidence>
<dbReference type="GO" id="GO:0016491">
    <property type="term" value="F:oxidoreductase activity"/>
    <property type="evidence" value="ECO:0007669"/>
    <property type="project" value="UniProtKB-KW"/>
</dbReference>
<feature type="transmembrane region" description="Helical" evidence="10">
    <location>
        <begin position="174"/>
        <end position="196"/>
    </location>
</feature>
<dbReference type="EMBL" id="OBEH01000009">
    <property type="protein sequence ID" value="SNZ02050.1"/>
    <property type="molecule type" value="Genomic_DNA"/>
</dbReference>
<name>A0A285MXV4_9FLAO</name>
<organism evidence="12 13">
    <name type="scientific">Flagellimonas pacifica</name>
    <dbReference type="NCBI Taxonomy" id="1247520"/>
    <lineage>
        <taxon>Bacteria</taxon>
        <taxon>Pseudomonadati</taxon>
        <taxon>Bacteroidota</taxon>
        <taxon>Flavobacteriia</taxon>
        <taxon>Flavobacteriales</taxon>
        <taxon>Flavobacteriaceae</taxon>
        <taxon>Flagellimonas</taxon>
    </lineage>
</organism>
<evidence type="ECO:0000313" key="13">
    <source>
        <dbReference type="Proteomes" id="UP000219048"/>
    </source>
</evidence>
<evidence type="ECO:0000256" key="7">
    <source>
        <dbReference type="ARBA" id="ARBA00023136"/>
    </source>
</evidence>
<proteinExistence type="inferred from homology"/>
<reference evidence="13" key="1">
    <citation type="submission" date="2017-09" db="EMBL/GenBank/DDBJ databases">
        <authorList>
            <person name="Varghese N."/>
            <person name="Submissions S."/>
        </authorList>
    </citation>
    <scope>NUCLEOTIDE SEQUENCE [LARGE SCALE GENOMIC DNA]</scope>
    <source>
        <strain evidence="13">DSM 25885</strain>
    </source>
</reference>
<evidence type="ECO:0000256" key="5">
    <source>
        <dbReference type="ARBA" id="ARBA00022989"/>
    </source>
</evidence>
<dbReference type="SUPFAM" id="SSF52833">
    <property type="entry name" value="Thioredoxin-like"/>
    <property type="match status" value="1"/>
</dbReference>
<evidence type="ECO:0000313" key="12">
    <source>
        <dbReference type="EMBL" id="SNZ02050.1"/>
    </source>
</evidence>
<dbReference type="PROSITE" id="PS50990">
    <property type="entry name" value="PEPTIDASE_C39"/>
    <property type="match status" value="1"/>
</dbReference>
<dbReference type="GO" id="GO:0016020">
    <property type="term" value="C:membrane"/>
    <property type="evidence" value="ECO:0007669"/>
    <property type="project" value="UniProtKB-SubCell"/>
</dbReference>
<dbReference type="Gene3D" id="1.20.1440.130">
    <property type="entry name" value="VKOR domain"/>
    <property type="match status" value="1"/>
</dbReference>
<dbReference type="Gene3D" id="3.40.30.10">
    <property type="entry name" value="Glutaredoxin"/>
    <property type="match status" value="1"/>
</dbReference>